<reference evidence="2 3" key="1">
    <citation type="submission" date="2024-02" db="EMBL/GenBank/DDBJ databases">
        <title>Haloferula sargassicola NBRC 104335.</title>
        <authorList>
            <person name="Ichikawa N."/>
            <person name="Katano-Makiyama Y."/>
            <person name="Hidaka K."/>
        </authorList>
    </citation>
    <scope>NUCLEOTIDE SEQUENCE [LARGE SCALE GENOMIC DNA]</scope>
    <source>
        <strain evidence="2 3">NBRC 104335</strain>
    </source>
</reference>
<dbReference type="InterPro" id="IPR050764">
    <property type="entry name" value="CbbQ/NirQ/NorQ/GpvN"/>
</dbReference>
<dbReference type="InterPro" id="IPR027417">
    <property type="entry name" value="P-loop_NTPase"/>
</dbReference>
<dbReference type="PANTHER" id="PTHR42759:SF5">
    <property type="entry name" value="METHANOL DEHYDROGENASE REGULATOR"/>
    <property type="match status" value="1"/>
</dbReference>
<evidence type="ECO:0000313" key="3">
    <source>
        <dbReference type="Proteomes" id="UP001476282"/>
    </source>
</evidence>
<sequence length="301" mass="32449">MQSLLHLKARLTATVLGSEDAAQLLLIALLARGHALIEGPPGIGKTSLAHTLASSIGGRFKRVQFTPDLLPADLLGYSLYRMDRGDFEFIPGPVFAHCLLADEINRTSPRVQSALLECMNEHQVTLDGTTRALPEPFLVIATQNDTDPHGTFPLPEPQLDRFLLSIRMGLPPAETQSRILVDHAAGRIGTEPDALLQPAEILDLQQQVRALAISDSLAAYIVELCESLRRLAGSDAAVSVRASLAVLQAARAAAFLDEAAAVHPDHIQRVFPAVLRHRLIPADASDPLPLIRSALENTPVP</sequence>
<dbReference type="InterPro" id="IPR011703">
    <property type="entry name" value="ATPase_AAA-3"/>
</dbReference>
<keyword evidence="3" id="KW-1185">Reference proteome</keyword>
<accession>A0ABP9UQ08</accession>
<dbReference type="Gene3D" id="3.40.50.300">
    <property type="entry name" value="P-loop containing nucleotide triphosphate hydrolases"/>
    <property type="match status" value="1"/>
</dbReference>
<dbReference type="PIRSF" id="PIRSF002849">
    <property type="entry name" value="AAA_ATPase_chaperone_MoxR_prd"/>
    <property type="match status" value="1"/>
</dbReference>
<organism evidence="2 3">
    <name type="scientific">Haloferula sargassicola</name>
    <dbReference type="NCBI Taxonomy" id="490096"/>
    <lineage>
        <taxon>Bacteria</taxon>
        <taxon>Pseudomonadati</taxon>
        <taxon>Verrucomicrobiota</taxon>
        <taxon>Verrucomicrobiia</taxon>
        <taxon>Verrucomicrobiales</taxon>
        <taxon>Verrucomicrobiaceae</taxon>
        <taxon>Haloferula</taxon>
    </lineage>
</organism>
<dbReference type="SUPFAM" id="SSF52540">
    <property type="entry name" value="P-loop containing nucleoside triphosphate hydrolases"/>
    <property type="match status" value="1"/>
</dbReference>
<name>A0ABP9UQ08_9BACT</name>
<dbReference type="InterPro" id="IPR041628">
    <property type="entry name" value="ChlI/MoxR_AAA_lid"/>
</dbReference>
<proteinExistence type="predicted"/>
<evidence type="ECO:0000313" key="2">
    <source>
        <dbReference type="EMBL" id="GAA5482781.1"/>
    </source>
</evidence>
<dbReference type="Proteomes" id="UP001476282">
    <property type="component" value="Unassembled WGS sequence"/>
</dbReference>
<protein>
    <recommendedName>
        <fullName evidence="1">AAA+ ATPase domain-containing protein</fullName>
    </recommendedName>
</protein>
<dbReference type="SMART" id="SM00382">
    <property type="entry name" value="AAA"/>
    <property type="match status" value="1"/>
</dbReference>
<dbReference type="InterPro" id="IPR003593">
    <property type="entry name" value="AAA+_ATPase"/>
</dbReference>
<dbReference type="Gene3D" id="1.10.8.80">
    <property type="entry name" value="Magnesium chelatase subunit I, C-Terminal domain"/>
    <property type="match status" value="1"/>
</dbReference>
<dbReference type="Pfam" id="PF07726">
    <property type="entry name" value="AAA_3"/>
    <property type="match status" value="1"/>
</dbReference>
<feature type="domain" description="AAA+ ATPase" evidence="1">
    <location>
        <begin position="31"/>
        <end position="172"/>
    </location>
</feature>
<comment type="caution">
    <text evidence="2">The sequence shown here is derived from an EMBL/GenBank/DDBJ whole genome shotgun (WGS) entry which is preliminary data.</text>
</comment>
<dbReference type="CDD" id="cd00009">
    <property type="entry name" value="AAA"/>
    <property type="match status" value="1"/>
</dbReference>
<dbReference type="Pfam" id="PF17863">
    <property type="entry name" value="AAA_lid_2"/>
    <property type="match status" value="1"/>
</dbReference>
<evidence type="ECO:0000259" key="1">
    <source>
        <dbReference type="SMART" id="SM00382"/>
    </source>
</evidence>
<gene>
    <name evidence="2" type="ORF">Hsar01_02005</name>
</gene>
<dbReference type="RefSeq" id="WP_353566910.1">
    <property type="nucleotide sequence ID" value="NZ_BAABRI010000010.1"/>
</dbReference>
<dbReference type="PANTHER" id="PTHR42759">
    <property type="entry name" value="MOXR FAMILY PROTEIN"/>
    <property type="match status" value="1"/>
</dbReference>
<dbReference type="EMBL" id="BAABRI010000010">
    <property type="protein sequence ID" value="GAA5482781.1"/>
    <property type="molecule type" value="Genomic_DNA"/>
</dbReference>